<accession>A0AA38SAA3</accession>
<dbReference type="Gene3D" id="3.40.250.10">
    <property type="entry name" value="Rhodanese-like domain"/>
    <property type="match status" value="1"/>
</dbReference>
<dbReference type="GO" id="GO:0016491">
    <property type="term" value="F:oxidoreductase activity"/>
    <property type="evidence" value="ECO:0007669"/>
    <property type="project" value="UniProtKB-KW"/>
</dbReference>
<evidence type="ECO:0000259" key="7">
    <source>
        <dbReference type="PROSITE" id="PS50206"/>
    </source>
</evidence>
<dbReference type="SUPFAM" id="SSF52821">
    <property type="entry name" value="Rhodanese/Cell cycle control phosphatase"/>
    <property type="match status" value="1"/>
</dbReference>
<keyword evidence="5" id="KW-0560">Oxidoreductase</keyword>
<feature type="domain" description="Rhodanese" evidence="7">
    <location>
        <begin position="465"/>
        <end position="553"/>
    </location>
</feature>
<evidence type="ECO:0000256" key="6">
    <source>
        <dbReference type="ARBA" id="ARBA00023284"/>
    </source>
</evidence>
<keyword evidence="3" id="KW-0285">Flavoprotein</keyword>
<dbReference type="Pfam" id="PF02852">
    <property type="entry name" value="Pyr_redox_dim"/>
    <property type="match status" value="1"/>
</dbReference>
<evidence type="ECO:0000313" key="8">
    <source>
        <dbReference type="EMBL" id="KAJ9161095.1"/>
    </source>
</evidence>
<dbReference type="InterPro" id="IPR023753">
    <property type="entry name" value="FAD/NAD-binding_dom"/>
</dbReference>
<dbReference type="InterPro" id="IPR036188">
    <property type="entry name" value="FAD/NAD-bd_sf"/>
</dbReference>
<dbReference type="AlphaFoldDB" id="A0AA38SAA3"/>
<evidence type="ECO:0000256" key="4">
    <source>
        <dbReference type="ARBA" id="ARBA00022827"/>
    </source>
</evidence>
<comment type="caution">
    <text evidence="8">The sequence shown here is derived from an EMBL/GenBank/DDBJ whole genome shotgun (WGS) entry which is preliminary data.</text>
</comment>
<name>A0AA38SAA3_9PEZI</name>
<comment type="cofactor">
    <cofactor evidence="1">
        <name>FAD</name>
        <dbReference type="ChEBI" id="CHEBI:57692"/>
    </cofactor>
</comment>
<evidence type="ECO:0000256" key="3">
    <source>
        <dbReference type="ARBA" id="ARBA00022630"/>
    </source>
</evidence>
<dbReference type="EMBL" id="JANBVN010000027">
    <property type="protein sequence ID" value="KAJ9161095.1"/>
    <property type="molecule type" value="Genomic_DNA"/>
</dbReference>
<dbReference type="Gene3D" id="3.50.50.60">
    <property type="entry name" value="FAD/NAD(P)-binding domain"/>
    <property type="match status" value="2"/>
</dbReference>
<proteinExistence type="inferred from homology"/>
<dbReference type="InterPro" id="IPR004099">
    <property type="entry name" value="Pyr_nucl-diS_OxRdtase_dimer"/>
</dbReference>
<dbReference type="SUPFAM" id="SSF55424">
    <property type="entry name" value="FAD/NAD-linked reductases, dimerisation (C-terminal) domain"/>
    <property type="match status" value="1"/>
</dbReference>
<protein>
    <submittedName>
        <fullName evidence="8">FAD-dependent pyridine nucleotide-disulfide oxidoreductase</fullName>
    </submittedName>
</protein>
<dbReference type="PANTHER" id="PTHR43429">
    <property type="entry name" value="PYRIDINE NUCLEOTIDE-DISULFIDE OXIDOREDUCTASE DOMAIN-CONTAINING"/>
    <property type="match status" value="1"/>
</dbReference>
<dbReference type="Proteomes" id="UP001174691">
    <property type="component" value="Unassembled WGS sequence"/>
</dbReference>
<dbReference type="Pfam" id="PF00581">
    <property type="entry name" value="Rhodanese"/>
    <property type="match status" value="1"/>
</dbReference>
<evidence type="ECO:0000256" key="1">
    <source>
        <dbReference type="ARBA" id="ARBA00001974"/>
    </source>
</evidence>
<dbReference type="InterPro" id="IPR050260">
    <property type="entry name" value="FAD-bd_OxRdtase"/>
</dbReference>
<reference evidence="8" key="1">
    <citation type="submission" date="2022-07" db="EMBL/GenBank/DDBJ databases">
        <title>Fungi with potential for degradation of polypropylene.</title>
        <authorList>
            <person name="Gostincar C."/>
        </authorList>
    </citation>
    <scope>NUCLEOTIDE SEQUENCE</scope>
    <source>
        <strain evidence="8">EXF-13287</strain>
    </source>
</reference>
<gene>
    <name evidence="8" type="ORF">NKR19_g2611</name>
</gene>
<dbReference type="InterPro" id="IPR036873">
    <property type="entry name" value="Rhodanese-like_dom_sf"/>
</dbReference>
<dbReference type="Pfam" id="PF07992">
    <property type="entry name" value="Pyr_redox_2"/>
    <property type="match status" value="1"/>
</dbReference>
<keyword evidence="4" id="KW-0274">FAD</keyword>
<sequence length="555" mass="59926">MPSIIQRSIVIVGGVAGGMSAATRLRRLDEKAVITVFEKGPYVSFANCGIPYALGDVIQRREALLLQTPQSFKTRFNIDVHVNHEVVAIDRERKVVRVQVVGSKDVREAPYDKLILSQGAAPVRPPLSGIDLPHVFHLTTIADLDGAKRYLDEHEVKNACVVGGGFIGIEAAENLQRLGLQVSVVEMANHVLPPLDADIAEPIHTELRRNGVRLALKARANKIEATCVVLENGSDVPAEFVLLVLGVRARTKLAKDAGLVVGKSGVAVNAQMQTSDPNIYAVGDMVETAHIVTGLRTPVALAGPANRQGRLAADHICGEDVQYRGNVGAAVCKAFDVTVGIAGLSVDALRKLGHDVVWVSAHPPDHAGYYPGAHPMTLKVAFDRKTGKLLGAQGVGPAGIDKRIDVLSTAIQAGMTMFDLEHLELVYAPPYGSAKDPVNMVGFIGGNVMRGQVEIVHGEDLTSKDLETMQVVDVRSPAEFSRGHMRHAVNISIDTLRENVDRLDKGRQTLVYCQVGYRGYLAYRILKQKGFEHVVNLDGGYKTLVEAGFTSLREV</sequence>
<evidence type="ECO:0000256" key="2">
    <source>
        <dbReference type="ARBA" id="ARBA00009130"/>
    </source>
</evidence>
<keyword evidence="9" id="KW-1185">Reference proteome</keyword>
<dbReference type="PANTHER" id="PTHR43429:SF1">
    <property type="entry name" value="NAD(P)H SULFUR OXIDOREDUCTASE (COA-DEPENDENT)"/>
    <property type="match status" value="1"/>
</dbReference>
<keyword evidence="6" id="KW-0676">Redox-active center</keyword>
<comment type="similarity">
    <text evidence="2">Belongs to the class-III pyridine nucleotide-disulfide oxidoreductase family.</text>
</comment>
<evidence type="ECO:0000256" key="5">
    <source>
        <dbReference type="ARBA" id="ARBA00023002"/>
    </source>
</evidence>
<dbReference type="PRINTS" id="PR00368">
    <property type="entry name" value="FADPNR"/>
</dbReference>
<evidence type="ECO:0000313" key="9">
    <source>
        <dbReference type="Proteomes" id="UP001174691"/>
    </source>
</evidence>
<dbReference type="InterPro" id="IPR001763">
    <property type="entry name" value="Rhodanese-like_dom"/>
</dbReference>
<dbReference type="PRINTS" id="PR00411">
    <property type="entry name" value="PNDRDTASEI"/>
</dbReference>
<dbReference type="SUPFAM" id="SSF51905">
    <property type="entry name" value="FAD/NAD(P)-binding domain"/>
    <property type="match status" value="2"/>
</dbReference>
<dbReference type="SMART" id="SM00450">
    <property type="entry name" value="RHOD"/>
    <property type="match status" value="1"/>
</dbReference>
<dbReference type="PROSITE" id="PS50206">
    <property type="entry name" value="RHODANESE_3"/>
    <property type="match status" value="1"/>
</dbReference>
<organism evidence="8 9">
    <name type="scientific">Coniochaeta hoffmannii</name>
    <dbReference type="NCBI Taxonomy" id="91930"/>
    <lineage>
        <taxon>Eukaryota</taxon>
        <taxon>Fungi</taxon>
        <taxon>Dikarya</taxon>
        <taxon>Ascomycota</taxon>
        <taxon>Pezizomycotina</taxon>
        <taxon>Sordariomycetes</taxon>
        <taxon>Sordariomycetidae</taxon>
        <taxon>Coniochaetales</taxon>
        <taxon>Coniochaetaceae</taxon>
        <taxon>Coniochaeta</taxon>
    </lineage>
</organism>
<dbReference type="InterPro" id="IPR016156">
    <property type="entry name" value="FAD/NAD-linked_Rdtase_dimer_sf"/>
</dbReference>